<keyword evidence="3" id="KW-0349">Heme</keyword>
<dbReference type="OMA" id="HIPWCVR"/>
<dbReference type="GO" id="GO:0006779">
    <property type="term" value="P:porphyrin-containing compound biosynthetic process"/>
    <property type="evidence" value="ECO:0007669"/>
    <property type="project" value="InterPro"/>
</dbReference>
<evidence type="ECO:0000256" key="6">
    <source>
        <dbReference type="ARBA" id="ARBA00023004"/>
    </source>
</evidence>
<dbReference type="SFLD" id="SFLDF00562">
    <property type="entry name" value="HemN-like__clustered_with_heat"/>
    <property type="match status" value="1"/>
</dbReference>
<dbReference type="InterPro" id="IPR034505">
    <property type="entry name" value="Coproporphyrinogen-III_oxidase"/>
</dbReference>
<comment type="similarity">
    <text evidence="1">Belongs to the anaerobic coproporphyrinogen-III oxidase family. HemW subfamily.</text>
</comment>
<dbReference type="OrthoDB" id="431409at2759"/>
<dbReference type="NCBIfam" id="TIGR00539">
    <property type="entry name" value="hemN_rel"/>
    <property type="match status" value="1"/>
</dbReference>
<dbReference type="RefSeq" id="XP_009064549.1">
    <property type="nucleotide sequence ID" value="XM_009066301.1"/>
</dbReference>
<dbReference type="SMART" id="SM00729">
    <property type="entry name" value="Elp3"/>
    <property type="match status" value="1"/>
</dbReference>
<keyword evidence="6" id="KW-0408">Iron</keyword>
<dbReference type="GO" id="GO:0046872">
    <property type="term" value="F:metal ion binding"/>
    <property type="evidence" value="ECO:0007669"/>
    <property type="project" value="UniProtKB-KW"/>
</dbReference>
<keyword evidence="4" id="KW-0949">S-adenosyl-L-methionine</keyword>
<evidence type="ECO:0000256" key="2">
    <source>
        <dbReference type="ARBA" id="ARBA00014678"/>
    </source>
</evidence>
<dbReference type="Pfam" id="PF04055">
    <property type="entry name" value="Radical_SAM"/>
    <property type="match status" value="1"/>
</dbReference>
<evidence type="ECO:0000256" key="7">
    <source>
        <dbReference type="ARBA" id="ARBA00023014"/>
    </source>
</evidence>
<evidence type="ECO:0000256" key="9">
    <source>
        <dbReference type="ARBA" id="ARBA00033094"/>
    </source>
</evidence>
<dbReference type="SFLD" id="SFLDS00029">
    <property type="entry name" value="Radical_SAM"/>
    <property type="match status" value="1"/>
</dbReference>
<reference evidence="12 13" key="1">
    <citation type="journal article" date="2013" name="Nature">
        <title>Insights into bilaterian evolution from three spiralian genomes.</title>
        <authorList>
            <person name="Simakov O."/>
            <person name="Marletaz F."/>
            <person name="Cho S.J."/>
            <person name="Edsinger-Gonzales E."/>
            <person name="Havlak P."/>
            <person name="Hellsten U."/>
            <person name="Kuo D.H."/>
            <person name="Larsson T."/>
            <person name="Lv J."/>
            <person name="Arendt D."/>
            <person name="Savage R."/>
            <person name="Osoegawa K."/>
            <person name="de Jong P."/>
            <person name="Grimwood J."/>
            <person name="Chapman J.A."/>
            <person name="Shapiro H."/>
            <person name="Aerts A."/>
            <person name="Otillar R.P."/>
            <person name="Terry A.Y."/>
            <person name="Boore J.L."/>
            <person name="Grigoriev I.V."/>
            <person name="Lindberg D.R."/>
            <person name="Seaver E.C."/>
            <person name="Weisblat D.A."/>
            <person name="Putnam N.H."/>
            <person name="Rokhsar D.S."/>
        </authorList>
    </citation>
    <scope>NUCLEOTIDE SEQUENCE [LARGE SCALE GENOMIC DNA]</scope>
</reference>
<evidence type="ECO:0000256" key="4">
    <source>
        <dbReference type="ARBA" id="ARBA00022691"/>
    </source>
</evidence>
<dbReference type="GO" id="GO:0005739">
    <property type="term" value="C:mitochondrion"/>
    <property type="evidence" value="ECO:0007669"/>
    <property type="project" value="TreeGrafter"/>
</dbReference>
<keyword evidence="13" id="KW-1185">Reference proteome</keyword>
<dbReference type="KEGG" id="lgi:LOTGIDRAFT_131730"/>
<dbReference type="GO" id="GO:0004109">
    <property type="term" value="F:coproporphyrinogen oxidase activity"/>
    <property type="evidence" value="ECO:0007669"/>
    <property type="project" value="InterPro"/>
</dbReference>
<evidence type="ECO:0000256" key="3">
    <source>
        <dbReference type="ARBA" id="ARBA00022617"/>
    </source>
</evidence>
<name>V3Z2C4_LOTGI</name>
<dbReference type="SFLD" id="SFLDG01065">
    <property type="entry name" value="anaerobic_coproporphyrinogen-I"/>
    <property type="match status" value="1"/>
</dbReference>
<dbReference type="STRING" id="225164.V3Z2C4"/>
<dbReference type="InterPro" id="IPR058240">
    <property type="entry name" value="rSAM_sf"/>
</dbReference>
<evidence type="ECO:0000256" key="1">
    <source>
        <dbReference type="ARBA" id="ARBA00006100"/>
    </source>
</evidence>
<evidence type="ECO:0000313" key="12">
    <source>
        <dbReference type="EMBL" id="ESO84748.1"/>
    </source>
</evidence>
<dbReference type="SUPFAM" id="SSF102114">
    <property type="entry name" value="Radical SAM enzymes"/>
    <property type="match status" value="1"/>
</dbReference>
<dbReference type="CDD" id="cd01335">
    <property type="entry name" value="Radical_SAM"/>
    <property type="match status" value="1"/>
</dbReference>
<gene>
    <name evidence="12" type="ORF">LOTGIDRAFT_131730</name>
</gene>
<dbReference type="PROSITE" id="PS51918">
    <property type="entry name" value="RADICAL_SAM"/>
    <property type="match status" value="1"/>
</dbReference>
<protein>
    <recommendedName>
        <fullName evidence="2">Radical S-adenosyl methionine domain-containing protein 1, mitochondrial</fullName>
    </recommendedName>
    <alternativeName>
        <fullName evidence="9">Putative heme chaperone</fullName>
    </alternativeName>
</protein>
<dbReference type="GO" id="GO:0051539">
    <property type="term" value="F:4 iron, 4 sulfur cluster binding"/>
    <property type="evidence" value="ECO:0007669"/>
    <property type="project" value="InterPro"/>
</dbReference>
<evidence type="ECO:0000256" key="5">
    <source>
        <dbReference type="ARBA" id="ARBA00022723"/>
    </source>
</evidence>
<dbReference type="InterPro" id="IPR010723">
    <property type="entry name" value="HemN_C"/>
</dbReference>
<dbReference type="Proteomes" id="UP000030746">
    <property type="component" value="Unassembled WGS sequence"/>
</dbReference>
<dbReference type="PANTHER" id="PTHR13932:SF5">
    <property type="entry name" value="RADICAL S-ADENOSYL METHIONINE DOMAIN-CONTAINING PROTEIN 1, MITOCHONDRIAL"/>
    <property type="match status" value="1"/>
</dbReference>
<comment type="function">
    <text evidence="10">May be a heme chaperone, appears to bind heme. Homologous bacterial proteins do not have oxygen-independent coproporphyrinogen-III oxidase activity. Binds 1 [4Fe-4S] cluster. The cluster is coordinated with 3 cysteines and an exchangeable S-adenosyl-L-methionine.</text>
</comment>
<dbReference type="InterPro" id="IPR007197">
    <property type="entry name" value="rSAM"/>
</dbReference>
<evidence type="ECO:0000256" key="10">
    <source>
        <dbReference type="ARBA" id="ARBA00045130"/>
    </source>
</evidence>
<evidence type="ECO:0000313" key="13">
    <source>
        <dbReference type="Proteomes" id="UP000030746"/>
    </source>
</evidence>
<dbReference type="SFLD" id="SFLDF00288">
    <property type="entry name" value="HemN-like__clustered_with_nucl"/>
    <property type="match status" value="1"/>
</dbReference>
<keyword evidence="8" id="KW-0143">Chaperone</keyword>
<sequence length="403" mass="45582">MSELLLNGIFLKKLFQWPYCKRRCPYCNYNKYICKEVDEERMKKCLIQELETLVHKSCVENITTLFFGGGTPSLASPNTINSVIEKAKSVGNLTSSAEITIEVNPTEIEAKKLKEFKDAGINRMSIGLQSLNLRDLIFLGRDHSVEDGLRCLSEARSLLPGQVSVDIMFGRPNQTMAQWVEELEQLLSVCDNHISLYQLTVERGTELYKQVKSDKVLLPSNNEMANLYKCAVKLLEGRGFEHYEVSNYAKDACYSHHNLTYWTGGDYIGIGPGAHGRLTVKDNGKYIREARTQTLEPYNWMYAVEKYGHGTTRSVKQGIYDRCVETLSSSLRTKWGISHPNWRKVNPIGLSKLFGSSDTINLLQSSDLLILDKRGLRATEKGLIVLDSLLVELVSVLHESLNK</sequence>
<dbReference type="Gene3D" id="3.20.20.70">
    <property type="entry name" value="Aldolase class I"/>
    <property type="match status" value="1"/>
</dbReference>
<keyword evidence="7" id="KW-0411">Iron-sulfur</keyword>
<feature type="domain" description="Radical SAM core" evidence="11">
    <location>
        <begin position="5"/>
        <end position="238"/>
    </location>
</feature>
<evidence type="ECO:0000256" key="8">
    <source>
        <dbReference type="ARBA" id="ARBA00023186"/>
    </source>
</evidence>
<keyword evidence="5" id="KW-0479">Metal-binding</keyword>
<dbReference type="HOGENOM" id="CLU_027579_0_1_1"/>
<evidence type="ECO:0000259" key="11">
    <source>
        <dbReference type="PROSITE" id="PS51918"/>
    </source>
</evidence>
<dbReference type="InterPro" id="IPR004559">
    <property type="entry name" value="HemW-like"/>
</dbReference>
<dbReference type="AlphaFoldDB" id="V3Z2C4"/>
<accession>V3Z2C4</accession>
<dbReference type="Pfam" id="PF06969">
    <property type="entry name" value="HemN_C"/>
    <property type="match status" value="1"/>
</dbReference>
<dbReference type="CTD" id="20233214"/>
<dbReference type="GeneID" id="20233214"/>
<dbReference type="InterPro" id="IPR006638">
    <property type="entry name" value="Elp3/MiaA/NifB-like_rSAM"/>
</dbReference>
<dbReference type="InterPro" id="IPR013785">
    <property type="entry name" value="Aldolase_TIM"/>
</dbReference>
<dbReference type="EMBL" id="KB203412">
    <property type="protein sequence ID" value="ESO84748.1"/>
    <property type="molecule type" value="Genomic_DNA"/>
</dbReference>
<proteinExistence type="inferred from homology"/>
<organism evidence="12 13">
    <name type="scientific">Lottia gigantea</name>
    <name type="common">Giant owl limpet</name>
    <dbReference type="NCBI Taxonomy" id="225164"/>
    <lineage>
        <taxon>Eukaryota</taxon>
        <taxon>Metazoa</taxon>
        <taxon>Spiralia</taxon>
        <taxon>Lophotrochozoa</taxon>
        <taxon>Mollusca</taxon>
        <taxon>Gastropoda</taxon>
        <taxon>Patellogastropoda</taxon>
        <taxon>Lottioidea</taxon>
        <taxon>Lottiidae</taxon>
        <taxon>Lottia</taxon>
    </lineage>
</organism>
<dbReference type="PANTHER" id="PTHR13932">
    <property type="entry name" value="COPROPORPHYRINIGEN III OXIDASE"/>
    <property type="match status" value="1"/>
</dbReference>